<proteinExistence type="predicted"/>
<protein>
    <submittedName>
        <fullName evidence="1">Uncharacterized protein</fullName>
    </submittedName>
</protein>
<gene>
    <name evidence="1" type="ORF">XNOV1_A030739</name>
</gene>
<name>A0AAV1HMI1_XYRNO</name>
<dbReference type="AlphaFoldDB" id="A0AAV1HMI1"/>
<evidence type="ECO:0000313" key="1">
    <source>
        <dbReference type="EMBL" id="CAJ1086760.1"/>
    </source>
</evidence>
<dbReference type="EMBL" id="OY660887">
    <property type="protein sequence ID" value="CAJ1086760.1"/>
    <property type="molecule type" value="Genomic_DNA"/>
</dbReference>
<reference evidence="1" key="1">
    <citation type="submission" date="2023-08" db="EMBL/GenBank/DDBJ databases">
        <authorList>
            <person name="Alioto T."/>
            <person name="Alioto T."/>
            <person name="Gomez Garrido J."/>
        </authorList>
    </citation>
    <scope>NUCLEOTIDE SEQUENCE</scope>
</reference>
<keyword evidence="2" id="KW-1185">Reference proteome</keyword>
<dbReference type="Proteomes" id="UP001178508">
    <property type="component" value="Chromosome 24"/>
</dbReference>
<evidence type="ECO:0000313" key="2">
    <source>
        <dbReference type="Proteomes" id="UP001178508"/>
    </source>
</evidence>
<sequence length="101" mass="10968">MAVSQLLAGCGVRTISPPPCHFNPDGNDGVAAVRELGPLRGRRLTSEISFDASHGENRFSDSVLKVSDVSLRTTSEKLPLMQLKTTCCRKPSCTSKLFVFE</sequence>
<accession>A0AAV1HMI1</accession>
<organism evidence="1 2">
    <name type="scientific">Xyrichtys novacula</name>
    <name type="common">Pearly razorfish</name>
    <name type="synonym">Hemipteronotus novacula</name>
    <dbReference type="NCBI Taxonomy" id="13765"/>
    <lineage>
        <taxon>Eukaryota</taxon>
        <taxon>Metazoa</taxon>
        <taxon>Chordata</taxon>
        <taxon>Craniata</taxon>
        <taxon>Vertebrata</taxon>
        <taxon>Euteleostomi</taxon>
        <taxon>Actinopterygii</taxon>
        <taxon>Neopterygii</taxon>
        <taxon>Teleostei</taxon>
        <taxon>Neoteleostei</taxon>
        <taxon>Acanthomorphata</taxon>
        <taxon>Eupercaria</taxon>
        <taxon>Labriformes</taxon>
        <taxon>Labridae</taxon>
        <taxon>Xyrichtys</taxon>
    </lineage>
</organism>